<dbReference type="PATRIC" id="fig|186479.3.peg.3756"/>
<organism evidence="2 3">
    <name type="scientific">Kouleothrix aurantiaca</name>
    <dbReference type="NCBI Taxonomy" id="186479"/>
    <lineage>
        <taxon>Bacteria</taxon>
        <taxon>Bacillati</taxon>
        <taxon>Chloroflexota</taxon>
        <taxon>Chloroflexia</taxon>
        <taxon>Chloroflexales</taxon>
        <taxon>Roseiflexineae</taxon>
        <taxon>Roseiflexaceae</taxon>
        <taxon>Kouleothrix</taxon>
    </lineage>
</organism>
<evidence type="ECO:0000313" key="3">
    <source>
        <dbReference type="Proteomes" id="UP000050509"/>
    </source>
</evidence>
<protein>
    <recommendedName>
        <fullName evidence="4">Mannosyl-glycoprotein endo-beta-N-acetylglucosamidase-like domain-containing protein</fullName>
    </recommendedName>
</protein>
<dbReference type="Proteomes" id="UP000050509">
    <property type="component" value="Unassembled WGS sequence"/>
</dbReference>
<name>A0A0P9DHG1_9CHLR</name>
<sequence>MPLAQSDAAPPTPEPPPVESSDAPIVGAASGTAEQASAWFSARCSAGYTAYDVGTIVARYRDLGDWAGMDWFLALAQMGHETGHMTSWWSQRPRRNPAGIGVTGRTEYGRSDSPPGASWAWDESVQLWREGVSFPTWDDHGIPAHLGRLLAYALTDDAASDAQRQLISYALEIRPLPASYRGAAPSICGLNGRWAVPGTGYGERIVDLTARMRSG</sequence>
<feature type="region of interest" description="Disordered" evidence="1">
    <location>
        <begin position="1"/>
        <end position="25"/>
    </location>
</feature>
<comment type="caution">
    <text evidence="2">The sequence shown here is derived from an EMBL/GenBank/DDBJ whole genome shotgun (WGS) entry which is preliminary data.</text>
</comment>
<dbReference type="AlphaFoldDB" id="A0A0P9DHG1"/>
<gene>
    <name evidence="2" type="ORF">SE17_33125</name>
</gene>
<evidence type="ECO:0008006" key="4">
    <source>
        <dbReference type="Google" id="ProtNLM"/>
    </source>
</evidence>
<reference evidence="2 3" key="1">
    <citation type="submission" date="2015-09" db="EMBL/GenBank/DDBJ databases">
        <title>Draft genome sequence of Kouleothrix aurantiaca JCM 19913.</title>
        <authorList>
            <person name="Hemp J."/>
        </authorList>
    </citation>
    <scope>NUCLEOTIDE SEQUENCE [LARGE SCALE GENOMIC DNA]</scope>
    <source>
        <strain evidence="2 3">COM-B</strain>
    </source>
</reference>
<evidence type="ECO:0000256" key="1">
    <source>
        <dbReference type="SAM" id="MobiDB-lite"/>
    </source>
</evidence>
<proteinExistence type="predicted"/>
<dbReference type="EMBL" id="LJCR01002027">
    <property type="protein sequence ID" value="KPV49355.1"/>
    <property type="molecule type" value="Genomic_DNA"/>
</dbReference>
<keyword evidence="3" id="KW-1185">Reference proteome</keyword>
<accession>A0A0P9DHG1</accession>
<evidence type="ECO:0000313" key="2">
    <source>
        <dbReference type="EMBL" id="KPV49355.1"/>
    </source>
</evidence>